<gene>
    <name evidence="2" type="ORF">C7I84_01960</name>
</gene>
<dbReference type="OrthoDB" id="8454209at2"/>
<accession>A0A2P7SRM0</accession>
<feature type="transmembrane region" description="Helical" evidence="1">
    <location>
        <begin position="59"/>
        <end position="80"/>
    </location>
</feature>
<reference evidence="2 3" key="1">
    <citation type="submission" date="2018-03" db="EMBL/GenBank/DDBJ databases">
        <title>The draft genome of Mesorhizobium sp. 6GN-30.</title>
        <authorList>
            <person name="Liu L."/>
            <person name="Li L."/>
            <person name="Wang T."/>
            <person name="Zhang X."/>
            <person name="Liang L."/>
        </authorList>
    </citation>
    <scope>NUCLEOTIDE SEQUENCE [LARGE SCALE GENOMIC DNA]</scope>
    <source>
        <strain evidence="2 3">6GN30</strain>
    </source>
</reference>
<organism evidence="2 3">
    <name type="scientific">Kumtagia ephedrae</name>
    <dbReference type="NCBI Taxonomy" id="2116701"/>
    <lineage>
        <taxon>Bacteria</taxon>
        <taxon>Pseudomonadati</taxon>
        <taxon>Pseudomonadota</taxon>
        <taxon>Alphaproteobacteria</taxon>
        <taxon>Hyphomicrobiales</taxon>
        <taxon>Phyllobacteriaceae</taxon>
        <taxon>Kumtagia</taxon>
    </lineage>
</organism>
<feature type="transmembrane region" description="Helical" evidence="1">
    <location>
        <begin position="28"/>
        <end position="47"/>
    </location>
</feature>
<evidence type="ECO:0000313" key="3">
    <source>
        <dbReference type="Proteomes" id="UP000241229"/>
    </source>
</evidence>
<protein>
    <recommendedName>
        <fullName evidence="4">Tripartite tricarboxylate transporter TctB family protein</fullName>
    </recommendedName>
</protein>
<dbReference type="Proteomes" id="UP000241229">
    <property type="component" value="Unassembled WGS sequence"/>
</dbReference>
<dbReference type="EMBL" id="PXYK01000002">
    <property type="protein sequence ID" value="PSJ65136.1"/>
    <property type="molecule type" value="Genomic_DNA"/>
</dbReference>
<sequence length="193" mass="20766">MSAHGTPSSEFDIVEDDFDAEVPPPAEGLAALVLTLVALVLLLLAPVATRLPPAGKGWYLAPVTWPALCLGMAAVAGIVLGRRLWTGWRTATDPAAFRGQAMWAFGGIGQALEYGLWFCLYLLGVSYLGFAIATIAFLQFVVWRAGLRGRRWALTVAVAIILIFRLGIGLWFPLPPMVQMLPAWVGNTFGAVL</sequence>
<evidence type="ECO:0008006" key="4">
    <source>
        <dbReference type="Google" id="ProtNLM"/>
    </source>
</evidence>
<keyword evidence="1" id="KW-0472">Membrane</keyword>
<keyword evidence="3" id="KW-1185">Reference proteome</keyword>
<name>A0A2P7SRM0_9HYPH</name>
<comment type="caution">
    <text evidence="2">The sequence shown here is derived from an EMBL/GenBank/DDBJ whole genome shotgun (WGS) entry which is preliminary data.</text>
</comment>
<feature type="transmembrane region" description="Helical" evidence="1">
    <location>
        <begin position="114"/>
        <end position="140"/>
    </location>
</feature>
<keyword evidence="1" id="KW-0812">Transmembrane</keyword>
<evidence type="ECO:0000313" key="2">
    <source>
        <dbReference type="EMBL" id="PSJ65136.1"/>
    </source>
</evidence>
<proteinExistence type="predicted"/>
<dbReference type="RefSeq" id="WP_106770476.1">
    <property type="nucleotide sequence ID" value="NZ_PXYK01000002.1"/>
</dbReference>
<feature type="transmembrane region" description="Helical" evidence="1">
    <location>
        <begin position="152"/>
        <end position="172"/>
    </location>
</feature>
<dbReference type="AlphaFoldDB" id="A0A2P7SRM0"/>
<evidence type="ECO:0000256" key="1">
    <source>
        <dbReference type="SAM" id="Phobius"/>
    </source>
</evidence>
<keyword evidence="1" id="KW-1133">Transmembrane helix</keyword>